<comment type="caution">
    <text evidence="2">The sequence shown here is derived from an EMBL/GenBank/DDBJ whole genome shotgun (WGS) entry which is preliminary data.</text>
</comment>
<accession>A0A645GXH5</accession>
<sequence>MDRRNKRPVHAARLAAQIAHLVIGGRRVRKLVEPLCNAPLHLRRRRARKGQHKQALHRRAGLNSGDDALRQHGGFSRACRRGDDQVSLTLYREQLLIRPAHLVHPRQSA</sequence>
<name>A0A645GXH5_9ZZZZ</name>
<protein>
    <submittedName>
        <fullName evidence="2">Uncharacterized protein</fullName>
    </submittedName>
</protein>
<feature type="compositionally biased region" description="Basic residues" evidence="1">
    <location>
        <begin position="45"/>
        <end position="60"/>
    </location>
</feature>
<proteinExistence type="predicted"/>
<dbReference type="EMBL" id="VSSQ01082267">
    <property type="protein sequence ID" value="MPN30956.1"/>
    <property type="molecule type" value="Genomic_DNA"/>
</dbReference>
<reference evidence="2" key="1">
    <citation type="submission" date="2019-08" db="EMBL/GenBank/DDBJ databases">
        <authorList>
            <person name="Kucharzyk K."/>
            <person name="Murdoch R.W."/>
            <person name="Higgins S."/>
            <person name="Loffler F."/>
        </authorList>
    </citation>
    <scope>NUCLEOTIDE SEQUENCE</scope>
</reference>
<feature type="region of interest" description="Disordered" evidence="1">
    <location>
        <begin position="45"/>
        <end position="69"/>
    </location>
</feature>
<evidence type="ECO:0000256" key="1">
    <source>
        <dbReference type="SAM" id="MobiDB-lite"/>
    </source>
</evidence>
<evidence type="ECO:0000313" key="2">
    <source>
        <dbReference type="EMBL" id="MPN30956.1"/>
    </source>
</evidence>
<dbReference type="AlphaFoldDB" id="A0A645GXH5"/>
<organism evidence="2">
    <name type="scientific">bioreactor metagenome</name>
    <dbReference type="NCBI Taxonomy" id="1076179"/>
    <lineage>
        <taxon>unclassified sequences</taxon>
        <taxon>metagenomes</taxon>
        <taxon>ecological metagenomes</taxon>
    </lineage>
</organism>
<gene>
    <name evidence="2" type="ORF">SDC9_178427</name>
</gene>